<reference evidence="2 3" key="1">
    <citation type="journal article" date="2019" name="Philos. Trans. R. Soc. Lond., B, Biol. Sci.">
        <title>Ant behaviour and brain gene expression of defending hosts depend on the ecological success of the intruding social parasite.</title>
        <authorList>
            <person name="Kaur R."/>
            <person name="Stoldt M."/>
            <person name="Jongepier E."/>
            <person name="Feldmeyer B."/>
            <person name="Menzel F."/>
            <person name="Bornberg-Bauer E."/>
            <person name="Foitzik S."/>
        </authorList>
    </citation>
    <scope>NUCLEOTIDE SEQUENCE [LARGE SCALE GENOMIC DNA]</scope>
    <source>
        <tissue evidence="2">Whole body</tissue>
    </source>
</reference>
<dbReference type="STRING" id="300112.A0A4S2JQ62"/>
<accession>A0A4S2JQ62</accession>
<feature type="region of interest" description="Disordered" evidence="1">
    <location>
        <begin position="94"/>
        <end position="119"/>
    </location>
</feature>
<gene>
    <name evidence="2" type="ORF">DBV15_10246</name>
</gene>
<dbReference type="Proteomes" id="UP000310200">
    <property type="component" value="Unassembled WGS sequence"/>
</dbReference>
<dbReference type="AlphaFoldDB" id="A0A4S2JQ62"/>
<proteinExistence type="predicted"/>
<name>A0A4S2JQ62_9HYME</name>
<feature type="region of interest" description="Disordered" evidence="1">
    <location>
        <begin position="1"/>
        <end position="55"/>
    </location>
</feature>
<organism evidence="2 3">
    <name type="scientific">Temnothorax longispinosus</name>
    <dbReference type="NCBI Taxonomy" id="300112"/>
    <lineage>
        <taxon>Eukaryota</taxon>
        <taxon>Metazoa</taxon>
        <taxon>Ecdysozoa</taxon>
        <taxon>Arthropoda</taxon>
        <taxon>Hexapoda</taxon>
        <taxon>Insecta</taxon>
        <taxon>Pterygota</taxon>
        <taxon>Neoptera</taxon>
        <taxon>Endopterygota</taxon>
        <taxon>Hymenoptera</taxon>
        <taxon>Apocrita</taxon>
        <taxon>Aculeata</taxon>
        <taxon>Formicoidea</taxon>
        <taxon>Formicidae</taxon>
        <taxon>Myrmicinae</taxon>
        <taxon>Temnothorax</taxon>
    </lineage>
</organism>
<keyword evidence="3" id="KW-1185">Reference proteome</keyword>
<feature type="compositionally biased region" description="Basic and acidic residues" evidence="1">
    <location>
        <begin position="20"/>
        <end position="31"/>
    </location>
</feature>
<evidence type="ECO:0000256" key="1">
    <source>
        <dbReference type="SAM" id="MobiDB-lite"/>
    </source>
</evidence>
<dbReference type="EMBL" id="QBLH01003651">
    <property type="protein sequence ID" value="TGZ36947.1"/>
    <property type="molecule type" value="Genomic_DNA"/>
</dbReference>
<comment type="caution">
    <text evidence="2">The sequence shown here is derived from an EMBL/GenBank/DDBJ whole genome shotgun (WGS) entry which is preliminary data.</text>
</comment>
<sequence length="132" mass="14207">MGPPRRGSATRAAAFARQTGETERRKEKTDGARGWWAAGRKELQEPPPPSASERGCKSAAAAWMSLLSLCDRMCGTAAWLVPVTCLRGEGRGEVTDISASPGRQAPANQLRPKEPPPMVIQGDFRKVVATLH</sequence>
<evidence type="ECO:0000313" key="2">
    <source>
        <dbReference type="EMBL" id="TGZ36947.1"/>
    </source>
</evidence>
<evidence type="ECO:0000313" key="3">
    <source>
        <dbReference type="Proteomes" id="UP000310200"/>
    </source>
</evidence>
<protein>
    <submittedName>
        <fullName evidence="2">Uncharacterized protein</fullName>
    </submittedName>
</protein>